<sequence>MKEHQTGSPSEPPPSTNHLPPVARSNQSRHQRPGAKQWTVEDEGCREPLPARGSDVNLLTNSLTSWLRRSALRKAAASGEQFLPGGSAHKLRAKQEVSEMTYGRTFAKMLPKREAQVEAVRSILKKSSAKNAARVDLSAGCSPHHESLHHEDDSLHRNVSADRFTQMHEEPKLVEKHYESQEQKSSSGLPMSSGGDEASSNLLRNDASLTSERQLKFVKRAGIFQLEDRYASGRQDLHGDDPPFAKHTVIDFETIPIQKARRPLDKPPGTSLSDKTKRSQSRKGLKVSWKNPDMAVTNENADVKIETNGQGENGSSLGSTSAKSEATVTWQQPMFSADRSQVPVLGVTWKVAVPLGRAGSRAFRSPGVGIAGGSARPAREITESSPASALSLPLSSPLLKENTVIPSHGFLVDRQHVWRKMYHRDLHPVTTAMEREGTSVSKTKWHVPSSHVQDWQRPLAPLFLRPVNADPSSNSNPSMNVQFSNNFREVSEAASALTDRVPMLF</sequence>
<feature type="region of interest" description="Disordered" evidence="1">
    <location>
        <begin position="257"/>
        <end position="287"/>
    </location>
</feature>
<accession>A0A2T7NYQ7</accession>
<evidence type="ECO:0000313" key="3">
    <source>
        <dbReference type="Proteomes" id="UP000245119"/>
    </source>
</evidence>
<name>A0A2T7NYQ7_POMCA</name>
<evidence type="ECO:0000313" key="2">
    <source>
        <dbReference type="EMBL" id="PVD26308.1"/>
    </source>
</evidence>
<dbReference type="OrthoDB" id="6151579at2759"/>
<dbReference type="EMBL" id="PZQS01000008">
    <property type="protein sequence ID" value="PVD26308.1"/>
    <property type="molecule type" value="Genomic_DNA"/>
</dbReference>
<evidence type="ECO:0000256" key="1">
    <source>
        <dbReference type="SAM" id="MobiDB-lite"/>
    </source>
</evidence>
<dbReference type="Proteomes" id="UP000245119">
    <property type="component" value="Linkage Group LG8"/>
</dbReference>
<dbReference type="AlphaFoldDB" id="A0A2T7NYQ7"/>
<proteinExistence type="predicted"/>
<gene>
    <name evidence="2" type="ORF">C0Q70_13979</name>
</gene>
<protein>
    <submittedName>
        <fullName evidence="2">Uncharacterized protein</fullName>
    </submittedName>
</protein>
<comment type="caution">
    <text evidence="2">The sequence shown here is derived from an EMBL/GenBank/DDBJ whole genome shotgun (WGS) entry which is preliminary data.</text>
</comment>
<feature type="region of interest" description="Disordered" evidence="1">
    <location>
        <begin position="176"/>
        <end position="201"/>
    </location>
</feature>
<keyword evidence="3" id="KW-1185">Reference proteome</keyword>
<feature type="region of interest" description="Disordered" evidence="1">
    <location>
        <begin position="1"/>
        <end position="54"/>
    </location>
</feature>
<reference evidence="2 3" key="1">
    <citation type="submission" date="2018-04" db="EMBL/GenBank/DDBJ databases">
        <title>The genome of golden apple snail Pomacea canaliculata provides insight into stress tolerance and invasive adaptation.</title>
        <authorList>
            <person name="Liu C."/>
            <person name="Liu B."/>
            <person name="Ren Y."/>
            <person name="Zhang Y."/>
            <person name="Wang H."/>
            <person name="Li S."/>
            <person name="Jiang F."/>
            <person name="Yin L."/>
            <person name="Zhang G."/>
            <person name="Qian W."/>
            <person name="Fan W."/>
        </authorList>
    </citation>
    <scope>NUCLEOTIDE SEQUENCE [LARGE SCALE GENOMIC DNA]</scope>
    <source>
        <strain evidence="2">SZHN2017</strain>
        <tissue evidence="2">Muscle</tissue>
    </source>
</reference>
<organism evidence="2 3">
    <name type="scientific">Pomacea canaliculata</name>
    <name type="common">Golden apple snail</name>
    <dbReference type="NCBI Taxonomy" id="400727"/>
    <lineage>
        <taxon>Eukaryota</taxon>
        <taxon>Metazoa</taxon>
        <taxon>Spiralia</taxon>
        <taxon>Lophotrochozoa</taxon>
        <taxon>Mollusca</taxon>
        <taxon>Gastropoda</taxon>
        <taxon>Caenogastropoda</taxon>
        <taxon>Architaenioglossa</taxon>
        <taxon>Ampullarioidea</taxon>
        <taxon>Ampullariidae</taxon>
        <taxon>Pomacea</taxon>
    </lineage>
</organism>